<accession>A0ABT0EI79</accession>
<organism evidence="2 3">
    <name type="scientific">Pseudomonas emilianonis</name>
    <dbReference type="NCBI Taxonomy" id="2915812"/>
    <lineage>
        <taxon>Bacteria</taxon>
        <taxon>Pseudomonadati</taxon>
        <taxon>Pseudomonadota</taxon>
        <taxon>Gammaproteobacteria</taxon>
        <taxon>Pseudomonadales</taxon>
        <taxon>Pseudomonadaceae</taxon>
        <taxon>Pseudomonas</taxon>
    </lineage>
</organism>
<proteinExistence type="predicted"/>
<name>A0ABT0EI79_9PSED</name>
<feature type="region of interest" description="Disordered" evidence="1">
    <location>
        <begin position="1"/>
        <end position="25"/>
    </location>
</feature>
<protein>
    <submittedName>
        <fullName evidence="2">LysR family transcriptional regulator</fullName>
    </submittedName>
</protein>
<dbReference type="Proteomes" id="UP001317085">
    <property type="component" value="Unassembled WGS sequence"/>
</dbReference>
<sequence>NAAKHKPQTSRNPNNAAKPDSSELPRAHSIAHLPTWLASEYLVRGELLPLFCENGLPSPETTGIYALRLEQQPNARSRLLLEYLKSRFSPVPPWDLALQSGLV</sequence>
<evidence type="ECO:0000313" key="3">
    <source>
        <dbReference type="Proteomes" id="UP001317085"/>
    </source>
</evidence>
<dbReference type="EMBL" id="JAKNRV010000109">
    <property type="protein sequence ID" value="MCK1785307.1"/>
    <property type="molecule type" value="Genomic_DNA"/>
</dbReference>
<comment type="caution">
    <text evidence="2">The sequence shown here is derived from an EMBL/GenBank/DDBJ whole genome shotgun (WGS) entry which is preliminary data.</text>
</comment>
<reference evidence="2 3" key="1">
    <citation type="submission" date="2022-02" db="EMBL/GenBank/DDBJ databases">
        <title>Comparative genomics of the first Antarctic Pseudomonas spp. capable of biotransforming 2,4,6-Trinitrotoluene.</title>
        <authorList>
            <person name="Cabrera M.A."/>
            <person name="Marquez S.L."/>
            <person name="Perez-Donoso J.M."/>
        </authorList>
    </citation>
    <scope>NUCLEOTIDE SEQUENCE [LARGE SCALE GENOMIC DNA]</scope>
    <source>
        <strain evidence="2 3">TNT11</strain>
    </source>
</reference>
<keyword evidence="3" id="KW-1185">Reference proteome</keyword>
<evidence type="ECO:0000256" key="1">
    <source>
        <dbReference type="SAM" id="MobiDB-lite"/>
    </source>
</evidence>
<gene>
    <name evidence="2" type="ORF">L9Z73_13400</name>
</gene>
<evidence type="ECO:0000313" key="2">
    <source>
        <dbReference type="EMBL" id="MCK1785307.1"/>
    </source>
</evidence>
<feature type="non-terminal residue" evidence="2">
    <location>
        <position position="1"/>
    </location>
</feature>